<protein>
    <submittedName>
        <fullName evidence="2">DUF559 domain-containing protein</fullName>
    </submittedName>
</protein>
<dbReference type="SUPFAM" id="SSF52980">
    <property type="entry name" value="Restriction endonuclease-like"/>
    <property type="match status" value="1"/>
</dbReference>
<dbReference type="RefSeq" id="WP_196099030.1">
    <property type="nucleotide sequence ID" value="NZ_CP064939.1"/>
</dbReference>
<dbReference type="InterPro" id="IPR047216">
    <property type="entry name" value="Endonuclease_DUF559_bact"/>
</dbReference>
<dbReference type="CDD" id="cd01038">
    <property type="entry name" value="Endonuclease_DUF559"/>
    <property type="match status" value="1"/>
</dbReference>
<organism evidence="2 3">
    <name type="scientific">Pedobacter endophyticus</name>
    <dbReference type="NCBI Taxonomy" id="2789740"/>
    <lineage>
        <taxon>Bacteria</taxon>
        <taxon>Pseudomonadati</taxon>
        <taxon>Bacteroidota</taxon>
        <taxon>Sphingobacteriia</taxon>
        <taxon>Sphingobacteriales</taxon>
        <taxon>Sphingobacteriaceae</taxon>
        <taxon>Pedobacter</taxon>
    </lineage>
</organism>
<dbReference type="EMBL" id="CP064939">
    <property type="protein sequence ID" value="QPH39564.1"/>
    <property type="molecule type" value="Genomic_DNA"/>
</dbReference>
<evidence type="ECO:0000259" key="1">
    <source>
        <dbReference type="Pfam" id="PF04480"/>
    </source>
</evidence>
<name>A0A7S9KZ85_9SPHI</name>
<sequence length="136" mass="16165">MNNNNYNQKLKSFARSHRKDGTKAEIRLWCELLRNKQMLGYPFLRQRPIGDYIVDFFSKDLKLIIEVDGLTHNWAGQFEKDKKRELALIELGFNIIRFNDNEIMDDIENVNRTIQNYILEREESHPPTPFEGGQHL</sequence>
<dbReference type="Pfam" id="PF04480">
    <property type="entry name" value="DUF559"/>
    <property type="match status" value="1"/>
</dbReference>
<dbReference type="PANTHER" id="PTHR38590">
    <property type="entry name" value="BLL0828 PROTEIN"/>
    <property type="match status" value="1"/>
</dbReference>
<dbReference type="Gene3D" id="3.40.960.10">
    <property type="entry name" value="VSR Endonuclease"/>
    <property type="match status" value="1"/>
</dbReference>
<proteinExistence type="predicted"/>
<reference evidence="2 3" key="1">
    <citation type="submission" date="2020-11" db="EMBL/GenBank/DDBJ databases">
        <title>Pedobacter endophytica, an endophytic bacteria isolated form Carex pumila.</title>
        <authorList>
            <person name="Peng Y."/>
            <person name="Jiang L."/>
            <person name="Lee J."/>
        </authorList>
    </citation>
    <scope>NUCLEOTIDE SEQUENCE [LARGE SCALE GENOMIC DNA]</scope>
    <source>
        <strain evidence="2 3">JBR3-12</strain>
    </source>
</reference>
<keyword evidence="3" id="KW-1185">Reference proteome</keyword>
<dbReference type="PANTHER" id="PTHR38590:SF1">
    <property type="entry name" value="BLL0828 PROTEIN"/>
    <property type="match status" value="1"/>
</dbReference>
<accession>A0A7S9KZ85</accession>
<dbReference type="AlphaFoldDB" id="A0A7S9KZ85"/>
<dbReference type="Proteomes" id="UP000594759">
    <property type="component" value="Chromosome"/>
</dbReference>
<dbReference type="InterPro" id="IPR011335">
    <property type="entry name" value="Restrct_endonuc-II-like"/>
</dbReference>
<gene>
    <name evidence="2" type="ORF">IZT61_21410</name>
</gene>
<evidence type="ECO:0000313" key="2">
    <source>
        <dbReference type="EMBL" id="QPH39564.1"/>
    </source>
</evidence>
<dbReference type="KEGG" id="pex:IZT61_21410"/>
<evidence type="ECO:0000313" key="3">
    <source>
        <dbReference type="Proteomes" id="UP000594759"/>
    </source>
</evidence>
<dbReference type="InterPro" id="IPR007569">
    <property type="entry name" value="DUF559"/>
</dbReference>
<feature type="domain" description="DUF559" evidence="1">
    <location>
        <begin position="9"/>
        <end position="117"/>
    </location>
</feature>